<name>A0ABQ5US28_9HYPH</name>
<keyword evidence="8" id="KW-1185">Reference proteome</keyword>
<accession>A0ABQ5US28</accession>
<feature type="region of interest" description="Disordered" evidence="5">
    <location>
        <begin position="129"/>
        <end position="150"/>
    </location>
</feature>
<evidence type="ECO:0000256" key="4">
    <source>
        <dbReference type="ARBA" id="ARBA00023239"/>
    </source>
</evidence>
<proteinExistence type="inferred from homology"/>
<reference evidence="7" key="1">
    <citation type="journal article" date="2014" name="Int. J. Syst. Evol. Microbiol.">
        <title>Complete genome of a new Firmicutes species belonging to the dominant human colonic microbiota ('Ruminococcus bicirculans') reveals two chromosomes and a selective capacity to utilize plant glucans.</title>
        <authorList>
            <consortium name="NISC Comparative Sequencing Program"/>
            <person name="Wegmann U."/>
            <person name="Louis P."/>
            <person name="Goesmann A."/>
            <person name="Henrissat B."/>
            <person name="Duncan S.H."/>
            <person name="Flint H.J."/>
        </authorList>
    </citation>
    <scope>NUCLEOTIDE SEQUENCE</scope>
    <source>
        <strain evidence="7">NBRC 107169</strain>
    </source>
</reference>
<dbReference type="RefSeq" id="WP_284364711.1">
    <property type="nucleotide sequence ID" value="NZ_BSNI01000002.1"/>
</dbReference>
<evidence type="ECO:0000256" key="3">
    <source>
        <dbReference type="ARBA" id="ARBA00022833"/>
    </source>
</evidence>
<keyword evidence="4" id="KW-0456">Lyase</keyword>
<protein>
    <submittedName>
        <fullName evidence="7">Aldehyde-activating protein</fullName>
    </submittedName>
</protein>
<sequence length="150" mass="16754">MTETIHSGGCQCGAVRFQAHGDDFWPSICHCRMCQKQTGGYFGAFATFKDDLVTWTRGEVSYFESSNIAKRGFCKDCGTPLTYEWHGDGISLAIGAFDDPNKVAPNKQLDVEARIKSFDTLHELPVKTFGDDGPEVINHQHPDHDTKNWP</sequence>
<dbReference type="Pfam" id="PF04828">
    <property type="entry name" value="GFA"/>
    <property type="match status" value="1"/>
</dbReference>
<dbReference type="SUPFAM" id="SSF51316">
    <property type="entry name" value="Mss4-like"/>
    <property type="match status" value="1"/>
</dbReference>
<keyword evidence="2" id="KW-0479">Metal-binding</keyword>
<keyword evidence="3" id="KW-0862">Zinc</keyword>
<dbReference type="EMBL" id="BSNI01000002">
    <property type="protein sequence ID" value="GLQ18086.1"/>
    <property type="molecule type" value="Genomic_DNA"/>
</dbReference>
<dbReference type="Gene3D" id="3.90.1590.10">
    <property type="entry name" value="glutathione-dependent formaldehyde- activating enzyme (gfa)"/>
    <property type="match status" value="1"/>
</dbReference>
<dbReference type="Proteomes" id="UP001161405">
    <property type="component" value="Unassembled WGS sequence"/>
</dbReference>
<dbReference type="InterPro" id="IPR011057">
    <property type="entry name" value="Mss4-like_sf"/>
</dbReference>
<evidence type="ECO:0000313" key="8">
    <source>
        <dbReference type="Proteomes" id="UP001161405"/>
    </source>
</evidence>
<feature type="domain" description="CENP-V/GFA" evidence="6">
    <location>
        <begin position="6"/>
        <end position="119"/>
    </location>
</feature>
<evidence type="ECO:0000256" key="1">
    <source>
        <dbReference type="ARBA" id="ARBA00005495"/>
    </source>
</evidence>
<evidence type="ECO:0000313" key="7">
    <source>
        <dbReference type="EMBL" id="GLQ18086.1"/>
    </source>
</evidence>
<dbReference type="PANTHER" id="PTHR33337">
    <property type="entry name" value="GFA DOMAIN-CONTAINING PROTEIN"/>
    <property type="match status" value="1"/>
</dbReference>
<evidence type="ECO:0000256" key="5">
    <source>
        <dbReference type="SAM" id="MobiDB-lite"/>
    </source>
</evidence>
<dbReference type="InterPro" id="IPR006913">
    <property type="entry name" value="CENP-V/GFA"/>
</dbReference>
<evidence type="ECO:0000256" key="2">
    <source>
        <dbReference type="ARBA" id="ARBA00022723"/>
    </source>
</evidence>
<feature type="compositionally biased region" description="Basic and acidic residues" evidence="5">
    <location>
        <begin position="138"/>
        <end position="150"/>
    </location>
</feature>
<organism evidence="7 8">
    <name type="scientific">Maritalea porphyrae</name>
    <dbReference type="NCBI Taxonomy" id="880732"/>
    <lineage>
        <taxon>Bacteria</taxon>
        <taxon>Pseudomonadati</taxon>
        <taxon>Pseudomonadota</taxon>
        <taxon>Alphaproteobacteria</taxon>
        <taxon>Hyphomicrobiales</taxon>
        <taxon>Devosiaceae</taxon>
        <taxon>Maritalea</taxon>
    </lineage>
</organism>
<dbReference type="PROSITE" id="PS51891">
    <property type="entry name" value="CENP_V_GFA"/>
    <property type="match status" value="1"/>
</dbReference>
<dbReference type="PANTHER" id="PTHR33337:SF40">
    <property type="entry name" value="CENP-V_GFA DOMAIN-CONTAINING PROTEIN-RELATED"/>
    <property type="match status" value="1"/>
</dbReference>
<gene>
    <name evidence="7" type="ORF">GCM10007879_23350</name>
</gene>
<comment type="caution">
    <text evidence="7">The sequence shown here is derived from an EMBL/GenBank/DDBJ whole genome shotgun (WGS) entry which is preliminary data.</text>
</comment>
<comment type="similarity">
    <text evidence="1">Belongs to the Gfa family.</text>
</comment>
<reference evidence="7" key="2">
    <citation type="submission" date="2023-01" db="EMBL/GenBank/DDBJ databases">
        <title>Draft genome sequence of Maritalea porphyrae strain NBRC 107169.</title>
        <authorList>
            <person name="Sun Q."/>
            <person name="Mori K."/>
        </authorList>
    </citation>
    <scope>NUCLEOTIDE SEQUENCE</scope>
    <source>
        <strain evidence="7">NBRC 107169</strain>
    </source>
</reference>
<evidence type="ECO:0000259" key="6">
    <source>
        <dbReference type="PROSITE" id="PS51891"/>
    </source>
</evidence>